<dbReference type="SUPFAM" id="SSF56601">
    <property type="entry name" value="beta-lactamase/transpeptidase-like"/>
    <property type="match status" value="1"/>
</dbReference>
<keyword evidence="6 8" id="KW-0046">Antibiotic resistance</keyword>
<keyword evidence="4" id="KW-0732">Signal</keyword>
<dbReference type="OrthoDB" id="9762883at2"/>
<accession>A0A1B7Z148</accession>
<reference evidence="11" key="1">
    <citation type="submission" date="2016-06" db="EMBL/GenBank/DDBJ databases">
        <authorList>
            <person name="Zhan P."/>
        </authorList>
    </citation>
    <scope>NUCLEOTIDE SEQUENCE [LARGE SCALE GENOMIC DNA]</scope>
    <source>
        <strain evidence="11">T28</strain>
    </source>
</reference>
<dbReference type="KEGG" id="mart:BTR34_12370"/>
<dbReference type="PANTHER" id="PTHR30627:SF6">
    <property type="entry name" value="BETA-LACTAMASE YBXI-RELATED"/>
    <property type="match status" value="1"/>
</dbReference>
<dbReference type="PANTHER" id="PTHR30627">
    <property type="entry name" value="PEPTIDOGLYCAN D,D-TRANSPEPTIDASE"/>
    <property type="match status" value="1"/>
</dbReference>
<evidence type="ECO:0000256" key="5">
    <source>
        <dbReference type="ARBA" id="ARBA00022801"/>
    </source>
</evidence>
<sequence length="275" mass="31836">MLTVILLLLCFSCKEHNSKATQQVFERDCTVVKSEFQSIIDSSDVIGSILIFDLNKSVYYSNDFKWAKTGKLPASTFKIPNTIVGLETGVIRSDSTIFKWDGEEKWLKAWEQDLVLKDAFQFSCVPCYQEVAREIGVDRMNDYIKILKYGTLDIDSVNIDNFWLEGKSRITQFQQIDFLKRFYKNELPISRRTSEIVKSILLIKNTDHYRLSGKTGLSNVNEDYNGWFVGYLEQDNNTYFFATNLEPKGKINLDSFIKKRLDVTTLAFEILNIID</sequence>
<dbReference type="Pfam" id="PF00905">
    <property type="entry name" value="Transpeptidase"/>
    <property type="match status" value="1"/>
</dbReference>
<dbReference type="Proteomes" id="UP000092164">
    <property type="component" value="Unassembled WGS sequence"/>
</dbReference>
<evidence type="ECO:0000256" key="3">
    <source>
        <dbReference type="ARBA" id="ARBA00012865"/>
    </source>
</evidence>
<evidence type="ECO:0000256" key="4">
    <source>
        <dbReference type="ARBA" id="ARBA00022729"/>
    </source>
</evidence>
<evidence type="ECO:0000256" key="7">
    <source>
        <dbReference type="PIRSR" id="PIRSR602137-50"/>
    </source>
</evidence>
<organism evidence="10 11">
    <name type="scientific">Maribacter hydrothermalis</name>
    <dbReference type="NCBI Taxonomy" id="1836467"/>
    <lineage>
        <taxon>Bacteria</taxon>
        <taxon>Pseudomonadati</taxon>
        <taxon>Bacteroidota</taxon>
        <taxon>Flavobacteriia</taxon>
        <taxon>Flavobacteriales</taxon>
        <taxon>Flavobacteriaceae</taxon>
        <taxon>Maribacter</taxon>
    </lineage>
</organism>
<feature type="active site" description="Acyl-ester intermediate" evidence="7">
    <location>
        <position position="75"/>
    </location>
</feature>
<feature type="modified residue" description="N6-carboxylysine" evidence="7">
    <location>
        <position position="78"/>
    </location>
</feature>
<dbReference type="InterPro" id="IPR012338">
    <property type="entry name" value="Beta-lactam/transpept-like"/>
</dbReference>
<dbReference type="NCBIfam" id="NF012161">
    <property type="entry name" value="bla_class_D_main"/>
    <property type="match status" value="1"/>
</dbReference>
<dbReference type="GO" id="GO:0017001">
    <property type="term" value="P:antibiotic catabolic process"/>
    <property type="evidence" value="ECO:0007669"/>
    <property type="project" value="InterPro"/>
</dbReference>
<dbReference type="GO" id="GO:0008800">
    <property type="term" value="F:beta-lactamase activity"/>
    <property type="evidence" value="ECO:0007669"/>
    <property type="project" value="UniProtKB-UniRule"/>
</dbReference>
<gene>
    <name evidence="10" type="ORF">A9200_08260</name>
</gene>
<proteinExistence type="inferred from homology"/>
<comment type="similarity">
    <text evidence="2 8">Belongs to the class-D beta-lactamase family.</text>
</comment>
<evidence type="ECO:0000256" key="8">
    <source>
        <dbReference type="RuleBase" id="RU361140"/>
    </source>
</evidence>
<dbReference type="GO" id="GO:0071555">
    <property type="term" value="P:cell wall organization"/>
    <property type="evidence" value="ECO:0007669"/>
    <property type="project" value="TreeGrafter"/>
</dbReference>
<dbReference type="AlphaFoldDB" id="A0A1B7Z148"/>
<dbReference type="Gene3D" id="3.40.710.10">
    <property type="entry name" value="DD-peptidase/beta-lactamase superfamily"/>
    <property type="match status" value="1"/>
</dbReference>
<dbReference type="EMBL" id="LZFP01000045">
    <property type="protein sequence ID" value="OBR36418.1"/>
    <property type="molecule type" value="Genomic_DNA"/>
</dbReference>
<feature type="domain" description="Penicillin-binding protein transpeptidase" evidence="9">
    <location>
        <begin position="73"/>
        <end position="249"/>
    </location>
</feature>
<evidence type="ECO:0000256" key="6">
    <source>
        <dbReference type="ARBA" id="ARBA00023251"/>
    </source>
</evidence>
<keyword evidence="5 8" id="KW-0378">Hydrolase</keyword>
<keyword evidence="11" id="KW-1185">Reference proteome</keyword>
<dbReference type="InterPro" id="IPR050515">
    <property type="entry name" value="Beta-lactam/transpept"/>
</dbReference>
<evidence type="ECO:0000259" key="9">
    <source>
        <dbReference type="Pfam" id="PF00905"/>
    </source>
</evidence>
<protein>
    <recommendedName>
        <fullName evidence="3 8">Beta-lactamase</fullName>
        <ecNumber evidence="3 8">3.5.2.6</ecNumber>
    </recommendedName>
</protein>
<dbReference type="PROSITE" id="PS00337">
    <property type="entry name" value="BETA_LACTAMASE_D"/>
    <property type="match status" value="1"/>
</dbReference>
<evidence type="ECO:0000313" key="10">
    <source>
        <dbReference type="EMBL" id="OBR36418.1"/>
    </source>
</evidence>
<dbReference type="InterPro" id="IPR002137">
    <property type="entry name" value="Beta-lactam_class-D_AS"/>
</dbReference>
<dbReference type="STRING" id="1836467.BTR34_12370"/>
<evidence type="ECO:0000256" key="2">
    <source>
        <dbReference type="ARBA" id="ARBA00007898"/>
    </source>
</evidence>
<dbReference type="EC" id="3.5.2.6" evidence="3 8"/>
<dbReference type="GO" id="GO:0008658">
    <property type="term" value="F:penicillin binding"/>
    <property type="evidence" value="ECO:0007669"/>
    <property type="project" value="InterPro"/>
</dbReference>
<dbReference type="GO" id="GO:0046677">
    <property type="term" value="P:response to antibiotic"/>
    <property type="evidence" value="ECO:0007669"/>
    <property type="project" value="UniProtKB-UniRule"/>
</dbReference>
<evidence type="ECO:0000256" key="1">
    <source>
        <dbReference type="ARBA" id="ARBA00001526"/>
    </source>
</evidence>
<name>A0A1B7Z148_9FLAO</name>
<dbReference type="InterPro" id="IPR001460">
    <property type="entry name" value="PCN-bd_Tpept"/>
</dbReference>
<evidence type="ECO:0000313" key="11">
    <source>
        <dbReference type="Proteomes" id="UP000092164"/>
    </source>
</evidence>
<dbReference type="GO" id="GO:0005886">
    <property type="term" value="C:plasma membrane"/>
    <property type="evidence" value="ECO:0007669"/>
    <property type="project" value="TreeGrafter"/>
</dbReference>
<comment type="caution">
    <text evidence="10">The sequence shown here is derived from an EMBL/GenBank/DDBJ whole genome shotgun (WGS) entry which is preliminary data.</text>
</comment>
<comment type="catalytic activity">
    <reaction evidence="1 8">
        <text>a beta-lactam + H2O = a substituted beta-amino acid</text>
        <dbReference type="Rhea" id="RHEA:20401"/>
        <dbReference type="ChEBI" id="CHEBI:15377"/>
        <dbReference type="ChEBI" id="CHEBI:35627"/>
        <dbReference type="ChEBI" id="CHEBI:140347"/>
        <dbReference type="EC" id="3.5.2.6"/>
    </reaction>
</comment>